<dbReference type="SMART" id="SM00186">
    <property type="entry name" value="FBG"/>
    <property type="match status" value="1"/>
</dbReference>
<feature type="chain" id="PRO_5004590240" description="Fibrinogen C-terminal domain-containing protein" evidence="1">
    <location>
        <begin position="20"/>
        <end position="146"/>
    </location>
</feature>
<feature type="domain" description="Fibrinogen C-terminal" evidence="2">
    <location>
        <begin position="18"/>
        <end position="146"/>
    </location>
</feature>
<dbReference type="Pfam" id="PF00147">
    <property type="entry name" value="Fibrinogen_C"/>
    <property type="match status" value="1"/>
</dbReference>
<dbReference type="SUPFAM" id="SSF56496">
    <property type="entry name" value="Fibrinogen C-terminal domain-like"/>
    <property type="match status" value="1"/>
</dbReference>
<dbReference type="AlphaFoldDB" id="T1J6U3"/>
<dbReference type="PANTHER" id="PTHR19143">
    <property type="entry name" value="FIBRINOGEN/TENASCIN/ANGIOPOEITIN"/>
    <property type="match status" value="1"/>
</dbReference>
<keyword evidence="1" id="KW-0732">Signal</keyword>
<evidence type="ECO:0000259" key="2">
    <source>
        <dbReference type="PROSITE" id="PS51406"/>
    </source>
</evidence>
<reference evidence="3" key="2">
    <citation type="submission" date="2015-02" db="UniProtKB">
        <authorList>
            <consortium name="EnsemblMetazoa"/>
        </authorList>
    </citation>
    <scope>IDENTIFICATION</scope>
</reference>
<evidence type="ECO:0000313" key="4">
    <source>
        <dbReference type="Proteomes" id="UP000014500"/>
    </source>
</evidence>
<evidence type="ECO:0000256" key="1">
    <source>
        <dbReference type="SAM" id="SignalP"/>
    </source>
</evidence>
<name>T1J6U3_STRMM</name>
<proteinExistence type="predicted"/>
<feature type="signal peptide" evidence="1">
    <location>
        <begin position="1"/>
        <end position="19"/>
    </location>
</feature>
<dbReference type="OMA" id="LAPRDCH"/>
<dbReference type="EnsemblMetazoa" id="SMAR009371-RA">
    <property type="protein sequence ID" value="SMAR009371-PA"/>
    <property type="gene ID" value="SMAR009371"/>
</dbReference>
<evidence type="ECO:0000313" key="3">
    <source>
        <dbReference type="EnsemblMetazoa" id="SMAR009371-PA"/>
    </source>
</evidence>
<dbReference type="PhylomeDB" id="T1J6U3"/>
<organism evidence="3 4">
    <name type="scientific">Strigamia maritima</name>
    <name type="common">European centipede</name>
    <name type="synonym">Geophilus maritimus</name>
    <dbReference type="NCBI Taxonomy" id="126957"/>
    <lineage>
        <taxon>Eukaryota</taxon>
        <taxon>Metazoa</taxon>
        <taxon>Ecdysozoa</taxon>
        <taxon>Arthropoda</taxon>
        <taxon>Myriapoda</taxon>
        <taxon>Chilopoda</taxon>
        <taxon>Pleurostigmophora</taxon>
        <taxon>Geophilomorpha</taxon>
        <taxon>Linotaeniidae</taxon>
        <taxon>Strigamia</taxon>
    </lineage>
</organism>
<dbReference type="InterPro" id="IPR036056">
    <property type="entry name" value="Fibrinogen-like_C"/>
</dbReference>
<dbReference type="GO" id="GO:0005615">
    <property type="term" value="C:extracellular space"/>
    <property type="evidence" value="ECO:0007669"/>
    <property type="project" value="TreeGrafter"/>
</dbReference>
<dbReference type="PROSITE" id="PS51406">
    <property type="entry name" value="FIBRINOGEN_C_2"/>
    <property type="match status" value="1"/>
</dbReference>
<dbReference type="InterPro" id="IPR002181">
    <property type="entry name" value="Fibrinogen_a/b/g_C_dom"/>
</dbReference>
<dbReference type="EMBL" id="JH431889">
    <property type="status" value="NOT_ANNOTATED_CDS"/>
    <property type="molecule type" value="Genomic_DNA"/>
</dbReference>
<sequence length="146" mass="17176">MNFLLATCPLFIIFTLGSSTSLLPSSCAEILVQGNTQSGIYTIHPRAWYGPYPFQVYCDMETDGGGWTLFQRRDDYKIHENFFRKWNDYKIGFGNLDKEFWLGNDRLYILTNQDRVTLRVDLEDFEGNTRYAEYKQFQISDNHLID</sequence>
<accession>T1J6U3</accession>
<dbReference type="HOGENOM" id="CLU_038628_9_2_1"/>
<dbReference type="NCBIfam" id="NF040941">
    <property type="entry name" value="GGGWT_bact"/>
    <property type="match status" value="1"/>
</dbReference>
<dbReference type="InterPro" id="IPR014716">
    <property type="entry name" value="Fibrinogen_a/b/g_C_1"/>
</dbReference>
<reference evidence="4" key="1">
    <citation type="submission" date="2011-05" db="EMBL/GenBank/DDBJ databases">
        <authorList>
            <person name="Richards S.R."/>
            <person name="Qu J."/>
            <person name="Jiang H."/>
            <person name="Jhangiani S.N."/>
            <person name="Agravi P."/>
            <person name="Goodspeed R."/>
            <person name="Gross S."/>
            <person name="Mandapat C."/>
            <person name="Jackson L."/>
            <person name="Mathew T."/>
            <person name="Pu L."/>
            <person name="Thornton R."/>
            <person name="Saada N."/>
            <person name="Wilczek-Boney K.B."/>
            <person name="Lee S."/>
            <person name="Kovar C."/>
            <person name="Wu Y."/>
            <person name="Scherer S.E."/>
            <person name="Worley K.C."/>
            <person name="Muzny D.M."/>
            <person name="Gibbs R."/>
        </authorList>
    </citation>
    <scope>NUCLEOTIDE SEQUENCE</scope>
    <source>
        <strain evidence="4">Brora</strain>
    </source>
</reference>
<dbReference type="Gene3D" id="3.90.215.10">
    <property type="entry name" value="Gamma Fibrinogen, chain A, domain 1"/>
    <property type="match status" value="1"/>
</dbReference>
<protein>
    <recommendedName>
        <fullName evidence="2">Fibrinogen C-terminal domain-containing protein</fullName>
    </recommendedName>
</protein>
<keyword evidence="4" id="KW-1185">Reference proteome</keyword>
<dbReference type="InterPro" id="IPR050373">
    <property type="entry name" value="Fibrinogen_C-term_domain"/>
</dbReference>
<dbReference type="Proteomes" id="UP000014500">
    <property type="component" value="Unassembled WGS sequence"/>
</dbReference>
<dbReference type="eggNOG" id="KOG2579">
    <property type="taxonomic scope" value="Eukaryota"/>
</dbReference>